<feature type="domain" description="C2H2-type" evidence="11">
    <location>
        <begin position="77"/>
        <end position="99"/>
    </location>
</feature>
<evidence type="ECO:0000256" key="9">
    <source>
        <dbReference type="SAM" id="Coils"/>
    </source>
</evidence>
<evidence type="ECO:0000256" key="8">
    <source>
        <dbReference type="ARBA" id="ARBA00034126"/>
    </source>
</evidence>
<evidence type="ECO:0000256" key="10">
    <source>
        <dbReference type="SAM" id="MobiDB-lite"/>
    </source>
</evidence>
<sequence length="474" mass="53724">MDMSIDPTSIFTCLACQVAFHTSEQQRGHYQTDWHRYNLKRKVVQLPPVTAEGFAQRLLAQKNKAAEDEKSNTGADCKVCRKYYSSKNAFDNHLKSKKHKENELAYVKDLQKQEDKLAISELINDSQENVEFPVSEDESESDSLASKPSAQTLHRINNLPLNDDLLAEIKSHRLVEKKLNKELDAATDQAEILNLIEKKMKIARRLDIGDCLFCNVRSSDLKKNISHMEVEHSFFIPDSEYLVDLKGLIEYLGEKITVANVCIYCNGRGRGLRSLEAVRNHMNDLGHCKIAYDTEIDILEISDFYDFSSSYPEGVDYSDISQGVLDSQTDGNSNTKRALPGQIYLEEEDGELILPNGNRIGHRSLKHIYDQNLTVTEEKESIQIHRMLTNIEPESEENAVITSAADRSKLAVKSLSDGRSGPRSKAVILALPGGKRIWRDMMNVKDKKIRSDFSARIGIKANGLQKYFRQQNPI</sequence>
<comment type="similarity">
    <text evidence="8">Belongs to the REI1 family.</text>
</comment>
<dbReference type="GO" id="GO:0005737">
    <property type="term" value="C:cytoplasm"/>
    <property type="evidence" value="ECO:0007669"/>
    <property type="project" value="UniProtKB-SubCell"/>
</dbReference>
<dbReference type="Pfam" id="PF12756">
    <property type="entry name" value="zf-C2H2_2"/>
    <property type="match status" value="1"/>
</dbReference>
<dbReference type="SMART" id="SM00355">
    <property type="entry name" value="ZnF_C2H2"/>
    <property type="match status" value="4"/>
</dbReference>
<evidence type="ECO:0000313" key="12">
    <source>
        <dbReference type="EMBL" id="OLY85294.1"/>
    </source>
</evidence>
<dbReference type="Proteomes" id="UP000187455">
    <property type="component" value="Unassembled WGS sequence"/>
</dbReference>
<evidence type="ECO:0000259" key="11">
    <source>
        <dbReference type="PROSITE" id="PS00028"/>
    </source>
</evidence>
<comment type="subcellular location">
    <subcellularLocation>
        <location evidence="1">Cytoplasm</location>
    </subcellularLocation>
</comment>
<dbReference type="InterPro" id="IPR041661">
    <property type="entry name" value="ZN622/Rei1/Reh1_Znf-C2H2"/>
</dbReference>
<reference evidence="12 13" key="1">
    <citation type="journal article" date="2016" name="Mol. Biol. Evol.">
        <title>Genome-Wide Survey of Gut Fungi (Harpellales) Reveals the First Horizontally Transferred Ubiquitin Gene from a Mosquito Host.</title>
        <authorList>
            <person name="Wang Y."/>
            <person name="White M.M."/>
            <person name="Kvist S."/>
            <person name="Moncalvo J.M."/>
        </authorList>
    </citation>
    <scope>NUCLEOTIDE SEQUENCE [LARGE SCALE GENOMIC DNA]</scope>
    <source>
        <strain evidence="12 13">ALG-7-W6</strain>
    </source>
</reference>
<keyword evidence="2" id="KW-0963">Cytoplasm</keyword>
<dbReference type="PANTHER" id="PTHR13182:SF8">
    <property type="entry name" value="CYTOPLASMIC 60S SUBUNIT BIOGENESIS FACTOR ZNF622"/>
    <property type="match status" value="1"/>
</dbReference>
<evidence type="ECO:0000256" key="1">
    <source>
        <dbReference type="ARBA" id="ARBA00004496"/>
    </source>
</evidence>
<dbReference type="InterPro" id="IPR036236">
    <property type="entry name" value="Znf_C2H2_sf"/>
</dbReference>
<dbReference type="STRING" id="133383.A0A1R0H887"/>
<dbReference type="SMART" id="SM00451">
    <property type="entry name" value="ZnF_U1"/>
    <property type="match status" value="2"/>
</dbReference>
<protein>
    <submittedName>
        <fullName evidence="12">Cytoplasmic 60S subunit biogenesis factor</fullName>
    </submittedName>
</protein>
<dbReference type="Pfam" id="PF12171">
    <property type="entry name" value="zf-C2H2_jaz"/>
    <property type="match status" value="1"/>
</dbReference>
<dbReference type="InterPro" id="IPR003604">
    <property type="entry name" value="Matrin/U1-like-C_Znf_C2H2"/>
</dbReference>
<dbReference type="GO" id="GO:0008270">
    <property type="term" value="F:zinc ion binding"/>
    <property type="evidence" value="ECO:0007669"/>
    <property type="project" value="UniProtKB-KW"/>
</dbReference>
<evidence type="ECO:0000256" key="7">
    <source>
        <dbReference type="ARBA" id="ARBA00022833"/>
    </source>
</evidence>
<accession>A0A1R0H887</accession>
<feature type="domain" description="C2H2-type" evidence="11">
    <location>
        <begin position="13"/>
        <end position="35"/>
    </location>
</feature>
<dbReference type="InterPro" id="IPR040025">
    <property type="entry name" value="Znf622/Rei1/Reh1"/>
</dbReference>
<evidence type="ECO:0000256" key="6">
    <source>
        <dbReference type="ARBA" id="ARBA00022771"/>
    </source>
</evidence>
<dbReference type="OrthoDB" id="19329at2759"/>
<keyword evidence="13" id="KW-1185">Reference proteome</keyword>
<dbReference type="PROSITE" id="PS00028">
    <property type="entry name" value="ZINC_FINGER_C2H2_1"/>
    <property type="match status" value="2"/>
</dbReference>
<dbReference type="GO" id="GO:0003676">
    <property type="term" value="F:nucleic acid binding"/>
    <property type="evidence" value="ECO:0007669"/>
    <property type="project" value="InterPro"/>
</dbReference>
<dbReference type="InterPro" id="IPR022755">
    <property type="entry name" value="Znf_C2H2_jaz"/>
</dbReference>
<dbReference type="GO" id="GO:0042273">
    <property type="term" value="P:ribosomal large subunit biogenesis"/>
    <property type="evidence" value="ECO:0007669"/>
    <property type="project" value="TreeGrafter"/>
</dbReference>
<organism evidence="12 13">
    <name type="scientific">Smittium mucronatum</name>
    <dbReference type="NCBI Taxonomy" id="133383"/>
    <lineage>
        <taxon>Eukaryota</taxon>
        <taxon>Fungi</taxon>
        <taxon>Fungi incertae sedis</taxon>
        <taxon>Zoopagomycota</taxon>
        <taxon>Kickxellomycotina</taxon>
        <taxon>Harpellomycetes</taxon>
        <taxon>Harpellales</taxon>
        <taxon>Legeriomycetaceae</taxon>
        <taxon>Smittium</taxon>
    </lineage>
</organism>
<dbReference type="AlphaFoldDB" id="A0A1R0H887"/>
<evidence type="ECO:0000313" key="13">
    <source>
        <dbReference type="Proteomes" id="UP000187455"/>
    </source>
</evidence>
<keyword evidence="7" id="KW-0862">Zinc</keyword>
<comment type="caution">
    <text evidence="12">The sequence shown here is derived from an EMBL/GenBank/DDBJ whole genome shotgun (WGS) entry which is preliminary data.</text>
</comment>
<dbReference type="PANTHER" id="PTHR13182">
    <property type="entry name" value="ZINC FINGER PROTEIN 622"/>
    <property type="match status" value="1"/>
</dbReference>
<name>A0A1R0H887_9FUNG</name>
<dbReference type="EMBL" id="LSSL01000162">
    <property type="protein sequence ID" value="OLY85294.1"/>
    <property type="molecule type" value="Genomic_DNA"/>
</dbReference>
<keyword evidence="4" id="KW-0479">Metal-binding</keyword>
<dbReference type="GO" id="GO:0030687">
    <property type="term" value="C:preribosome, large subunit precursor"/>
    <property type="evidence" value="ECO:0007669"/>
    <property type="project" value="TreeGrafter"/>
</dbReference>
<dbReference type="SUPFAM" id="SSF57667">
    <property type="entry name" value="beta-beta-alpha zinc fingers"/>
    <property type="match status" value="3"/>
</dbReference>
<dbReference type="Gene3D" id="3.30.160.60">
    <property type="entry name" value="Classic Zinc Finger"/>
    <property type="match status" value="1"/>
</dbReference>
<evidence type="ECO:0000256" key="2">
    <source>
        <dbReference type="ARBA" id="ARBA00022490"/>
    </source>
</evidence>
<feature type="coiled-coil region" evidence="9">
    <location>
        <begin position="169"/>
        <end position="196"/>
    </location>
</feature>
<keyword evidence="3" id="KW-0690">Ribosome biogenesis</keyword>
<keyword evidence="9" id="KW-0175">Coiled coil</keyword>
<evidence type="ECO:0000256" key="3">
    <source>
        <dbReference type="ARBA" id="ARBA00022517"/>
    </source>
</evidence>
<dbReference type="InterPro" id="IPR013087">
    <property type="entry name" value="Znf_C2H2_type"/>
</dbReference>
<keyword evidence="5" id="KW-0677">Repeat</keyword>
<gene>
    <name evidence="12" type="ORF">AYI68_g518</name>
</gene>
<evidence type="ECO:0000256" key="5">
    <source>
        <dbReference type="ARBA" id="ARBA00022737"/>
    </source>
</evidence>
<keyword evidence="6" id="KW-0863">Zinc-finger</keyword>
<evidence type="ECO:0000256" key="4">
    <source>
        <dbReference type="ARBA" id="ARBA00022723"/>
    </source>
</evidence>
<proteinExistence type="inferred from homology"/>
<feature type="region of interest" description="Disordered" evidence="10">
    <location>
        <begin position="130"/>
        <end position="149"/>
    </location>
</feature>